<organism evidence="2">
    <name type="scientific">Noccaea caerulescens</name>
    <name type="common">Alpine penny-cress</name>
    <name type="synonym">Thlaspi caerulescens</name>
    <dbReference type="NCBI Taxonomy" id="107243"/>
    <lineage>
        <taxon>Eukaryota</taxon>
        <taxon>Viridiplantae</taxon>
        <taxon>Streptophyta</taxon>
        <taxon>Embryophyta</taxon>
        <taxon>Tracheophyta</taxon>
        <taxon>Spermatophyta</taxon>
        <taxon>Magnoliopsida</taxon>
        <taxon>eudicotyledons</taxon>
        <taxon>Gunneridae</taxon>
        <taxon>Pentapetalae</taxon>
        <taxon>rosids</taxon>
        <taxon>malvids</taxon>
        <taxon>Brassicales</taxon>
        <taxon>Brassicaceae</taxon>
        <taxon>Coluteocarpeae</taxon>
        <taxon>Noccaea</taxon>
    </lineage>
</organism>
<feature type="region of interest" description="Disordered" evidence="1">
    <location>
        <begin position="1"/>
        <end position="30"/>
    </location>
</feature>
<accession>A0A1J3H9T1</accession>
<reference evidence="2" key="1">
    <citation type="submission" date="2016-07" db="EMBL/GenBank/DDBJ databases">
        <title>De novo transcriptome assembly of four accessions of the metal hyperaccumulator plant Noccaea caerulescens.</title>
        <authorList>
            <person name="Blande D."/>
            <person name="Halimaa P."/>
            <person name="Tervahauta A.I."/>
            <person name="Aarts M.G."/>
            <person name="Karenlampi S.O."/>
        </authorList>
    </citation>
    <scope>NUCLEOTIDE SEQUENCE</scope>
</reference>
<feature type="compositionally biased region" description="Polar residues" evidence="1">
    <location>
        <begin position="11"/>
        <end position="24"/>
    </location>
</feature>
<protein>
    <submittedName>
        <fullName evidence="2">Uncharacterized protein</fullName>
    </submittedName>
</protein>
<proteinExistence type="predicted"/>
<dbReference type="AlphaFoldDB" id="A0A1J3H9T1"/>
<gene>
    <name evidence="2" type="ORF">LE_TR4519_c17_g1_i1_g.15326</name>
</gene>
<name>A0A1J3H9T1_NOCCA</name>
<dbReference type="EMBL" id="GEVL01013881">
    <property type="protein sequence ID" value="JAU63460.1"/>
    <property type="molecule type" value="Transcribed_RNA"/>
</dbReference>
<evidence type="ECO:0000313" key="2">
    <source>
        <dbReference type="EMBL" id="JAU63460.1"/>
    </source>
</evidence>
<sequence>MYGIGKVEKNFSPSSSRASALNGCSSSHSFPTFSSISERKSLFTKLIELDAIACSNSDHTNSNQTKKNKELKQFESKELQTKETREITLWMMSFQESPIERE</sequence>
<feature type="region of interest" description="Disordered" evidence="1">
    <location>
        <begin position="57"/>
        <end position="78"/>
    </location>
</feature>
<evidence type="ECO:0000256" key="1">
    <source>
        <dbReference type="SAM" id="MobiDB-lite"/>
    </source>
</evidence>
<feature type="compositionally biased region" description="Basic and acidic residues" evidence="1">
    <location>
        <begin position="67"/>
        <end position="78"/>
    </location>
</feature>